<dbReference type="Gene3D" id="3.40.390.10">
    <property type="entry name" value="Collagenase (Catalytic Domain)"/>
    <property type="match status" value="1"/>
</dbReference>
<accession>A0A2K9NMC9</accession>
<evidence type="ECO:0000313" key="2">
    <source>
        <dbReference type="Proteomes" id="UP000235584"/>
    </source>
</evidence>
<dbReference type="GO" id="GO:0008237">
    <property type="term" value="F:metallopeptidase activity"/>
    <property type="evidence" value="ECO:0007669"/>
    <property type="project" value="InterPro"/>
</dbReference>
<dbReference type="SUPFAM" id="SSF55486">
    <property type="entry name" value="Metalloproteases ('zincins'), catalytic domain"/>
    <property type="match status" value="1"/>
</dbReference>
<dbReference type="EMBL" id="CP025704">
    <property type="protein sequence ID" value="AUN96667.1"/>
    <property type="molecule type" value="Genomic_DNA"/>
</dbReference>
<sequence length="273" mass="30427">MMKTLVFLLFLMSQAFAHEGHDSSVPCQEGTADVLNKNAETLDGSVKKAVNLLSAKDFYKKFKLTNGLGIKGSSAIENESLDKAAAIIEKMISKRPDIRKKLIELNAEVVVIAKSENYCDIPEARDLKDKRTFDGRSFCDICGGGGVIGRPITTVCEDNLLKTPNDPYHGTEDILTHEFAHTMHVMGMDEGDQKKLTKLYEEAKSKSIFEKNADNEPTYMMANEQEFFACLSAAWFGVHNPKSPSISPELVDRSSIKEKLPAVYEFMKSIYPE</sequence>
<dbReference type="Proteomes" id="UP000235584">
    <property type="component" value="Chromosome"/>
</dbReference>
<reference evidence="1 2" key="1">
    <citation type="submission" date="2018-01" db="EMBL/GenBank/DDBJ databases">
        <title>Complete genome sequence of Bacteriovorax stolpii DSM12778.</title>
        <authorList>
            <person name="Tang B."/>
            <person name="Chang J."/>
        </authorList>
    </citation>
    <scope>NUCLEOTIDE SEQUENCE [LARGE SCALE GENOMIC DNA]</scope>
    <source>
        <strain evidence="1 2">DSM 12778</strain>
    </source>
</reference>
<evidence type="ECO:0000313" key="1">
    <source>
        <dbReference type="EMBL" id="AUN96667.1"/>
    </source>
</evidence>
<dbReference type="AlphaFoldDB" id="A0A2K9NMC9"/>
<protein>
    <submittedName>
        <fullName evidence="1">Uncharacterized protein</fullName>
    </submittedName>
</protein>
<dbReference type="RefSeq" id="WP_102241962.1">
    <property type="nucleotide sequence ID" value="NZ_CP025704.1"/>
</dbReference>
<name>A0A2K9NMC9_BACTC</name>
<proteinExistence type="predicted"/>
<dbReference type="OrthoDB" id="9792407at2"/>
<dbReference type="KEGG" id="bsto:C0V70_00795"/>
<keyword evidence="2" id="KW-1185">Reference proteome</keyword>
<dbReference type="InterPro" id="IPR024079">
    <property type="entry name" value="MetalloPept_cat_dom_sf"/>
</dbReference>
<gene>
    <name evidence="1" type="ORF">C0V70_00795</name>
</gene>
<organism evidence="1 2">
    <name type="scientific">Bacteriovorax stolpii</name>
    <name type="common">Bdellovibrio stolpii</name>
    <dbReference type="NCBI Taxonomy" id="960"/>
    <lineage>
        <taxon>Bacteria</taxon>
        <taxon>Pseudomonadati</taxon>
        <taxon>Bdellovibrionota</taxon>
        <taxon>Bacteriovoracia</taxon>
        <taxon>Bacteriovoracales</taxon>
        <taxon>Bacteriovoracaceae</taxon>
        <taxon>Bacteriovorax</taxon>
    </lineage>
</organism>